<proteinExistence type="predicted"/>
<evidence type="ECO:0000313" key="2">
    <source>
        <dbReference type="Proteomes" id="UP000030752"/>
    </source>
</evidence>
<gene>
    <name evidence="1" type="ORF">HMPREF1541_05571</name>
</gene>
<dbReference type="AlphaFoldDB" id="W2RUA1"/>
<dbReference type="InParanoid" id="W2RUA1"/>
<sequence length="33" mass="3852">MTTKRLMIYLLAFSSIRNRLRQKTAASLRSAPR</sequence>
<evidence type="ECO:0000313" key="1">
    <source>
        <dbReference type="EMBL" id="ETN39348.1"/>
    </source>
</evidence>
<name>W2RUA1_CYPE1</name>
<accession>W2RUA1</accession>
<dbReference type="HOGENOM" id="CLU_3384735_0_0_1"/>
<keyword evidence="2" id="KW-1185">Reference proteome</keyword>
<organism evidence="1 2">
    <name type="scientific">Cyphellophora europaea (strain CBS 101466)</name>
    <name type="common">Phialophora europaea</name>
    <dbReference type="NCBI Taxonomy" id="1220924"/>
    <lineage>
        <taxon>Eukaryota</taxon>
        <taxon>Fungi</taxon>
        <taxon>Dikarya</taxon>
        <taxon>Ascomycota</taxon>
        <taxon>Pezizomycotina</taxon>
        <taxon>Eurotiomycetes</taxon>
        <taxon>Chaetothyriomycetidae</taxon>
        <taxon>Chaetothyriales</taxon>
        <taxon>Cyphellophoraceae</taxon>
        <taxon>Cyphellophora</taxon>
    </lineage>
</organism>
<protein>
    <submittedName>
        <fullName evidence="1">Uncharacterized protein</fullName>
    </submittedName>
</protein>
<dbReference type="EMBL" id="KB822721">
    <property type="protein sequence ID" value="ETN39348.1"/>
    <property type="molecule type" value="Genomic_DNA"/>
</dbReference>
<dbReference type="RefSeq" id="XP_008718133.1">
    <property type="nucleotide sequence ID" value="XM_008719911.1"/>
</dbReference>
<dbReference type="Proteomes" id="UP000030752">
    <property type="component" value="Unassembled WGS sequence"/>
</dbReference>
<reference evidence="1 2" key="1">
    <citation type="submission" date="2013-03" db="EMBL/GenBank/DDBJ databases">
        <title>The Genome Sequence of Phialophora europaea CBS 101466.</title>
        <authorList>
            <consortium name="The Broad Institute Genomics Platform"/>
            <person name="Cuomo C."/>
            <person name="de Hoog S."/>
            <person name="Gorbushina A."/>
            <person name="Walker B."/>
            <person name="Young S.K."/>
            <person name="Zeng Q."/>
            <person name="Gargeya S."/>
            <person name="Fitzgerald M."/>
            <person name="Haas B."/>
            <person name="Abouelleil A."/>
            <person name="Allen A.W."/>
            <person name="Alvarado L."/>
            <person name="Arachchi H.M."/>
            <person name="Berlin A.M."/>
            <person name="Chapman S.B."/>
            <person name="Gainer-Dewar J."/>
            <person name="Goldberg J."/>
            <person name="Griggs A."/>
            <person name="Gujja S."/>
            <person name="Hansen M."/>
            <person name="Howarth C."/>
            <person name="Imamovic A."/>
            <person name="Ireland A."/>
            <person name="Larimer J."/>
            <person name="McCowan C."/>
            <person name="Murphy C."/>
            <person name="Pearson M."/>
            <person name="Poon T.W."/>
            <person name="Priest M."/>
            <person name="Roberts A."/>
            <person name="Saif S."/>
            <person name="Shea T."/>
            <person name="Sisk P."/>
            <person name="Sykes S."/>
            <person name="Wortman J."/>
            <person name="Nusbaum C."/>
            <person name="Birren B."/>
        </authorList>
    </citation>
    <scope>NUCLEOTIDE SEQUENCE [LARGE SCALE GENOMIC DNA]</scope>
    <source>
        <strain evidence="1 2">CBS 101466</strain>
    </source>
</reference>
<dbReference type="VEuPathDB" id="FungiDB:HMPREF1541_05571"/>
<dbReference type="GeneID" id="19972910"/>